<accession>A0A7Y0X7V5</accession>
<gene>
    <name evidence="2" type="ORF">HKB21_22330</name>
</gene>
<proteinExistence type="predicted"/>
<dbReference type="Pfam" id="PF12008">
    <property type="entry name" value="EcoR124_C"/>
    <property type="match status" value="1"/>
</dbReference>
<dbReference type="InterPro" id="IPR022625">
    <property type="entry name" value="TypeI_RM_Rsu_C"/>
</dbReference>
<dbReference type="Proteomes" id="UP000555836">
    <property type="component" value="Unassembled WGS sequence"/>
</dbReference>
<keyword evidence="2" id="KW-0255">Endonuclease</keyword>
<feature type="domain" description="Type I restriction enzyme R protein C-terminal" evidence="1">
    <location>
        <begin position="39"/>
        <end position="119"/>
    </location>
</feature>
<evidence type="ECO:0000259" key="1">
    <source>
        <dbReference type="Pfam" id="PF12008"/>
    </source>
</evidence>
<organism evidence="2 3">
    <name type="scientific">Vibrio parahaemolyticus</name>
    <dbReference type="NCBI Taxonomy" id="670"/>
    <lineage>
        <taxon>Bacteria</taxon>
        <taxon>Pseudomonadati</taxon>
        <taxon>Pseudomonadota</taxon>
        <taxon>Gammaproteobacteria</taxon>
        <taxon>Vibrionales</taxon>
        <taxon>Vibrionaceae</taxon>
        <taxon>Vibrio</taxon>
    </lineage>
</organism>
<dbReference type="AlphaFoldDB" id="A0A7Y0X7V5"/>
<keyword evidence="2" id="KW-0378">Hydrolase</keyword>
<dbReference type="GO" id="GO:0004519">
    <property type="term" value="F:endonuclease activity"/>
    <property type="evidence" value="ECO:0007669"/>
    <property type="project" value="UniProtKB-KW"/>
</dbReference>
<evidence type="ECO:0000313" key="2">
    <source>
        <dbReference type="EMBL" id="NMU28353.1"/>
    </source>
</evidence>
<keyword evidence="2" id="KW-0540">Nuclease</keyword>
<feature type="non-terminal residue" evidence="2">
    <location>
        <position position="1"/>
    </location>
</feature>
<reference evidence="2 3" key="1">
    <citation type="submission" date="2020-04" db="EMBL/GenBank/DDBJ databases">
        <title>Whole-genome sequencing of Vibrio spp. from China reveals different genetic environments of blaCTX-M-14 among diverse lineages.</title>
        <authorList>
            <person name="Zheng Z."/>
            <person name="Ye L."/>
            <person name="Chen S."/>
        </authorList>
    </citation>
    <scope>NUCLEOTIDE SEQUENCE [LARGE SCALE GENOMIC DNA]</scope>
    <source>
        <strain evidence="2 3">Vb0574</strain>
    </source>
</reference>
<protein>
    <submittedName>
        <fullName evidence="2">Type I restriction endonuclease subunit R</fullName>
    </submittedName>
</protein>
<evidence type="ECO:0000313" key="3">
    <source>
        <dbReference type="Proteomes" id="UP000555836"/>
    </source>
</evidence>
<feature type="non-terminal residue" evidence="2">
    <location>
        <position position="123"/>
    </location>
</feature>
<dbReference type="Gene3D" id="1.20.58.910">
    <property type="match status" value="1"/>
</dbReference>
<comment type="caution">
    <text evidence="2">The sequence shown here is derived from an EMBL/GenBank/DDBJ whole genome shotgun (WGS) entry which is preliminary data.</text>
</comment>
<dbReference type="EMBL" id="JABCLD010001935">
    <property type="protein sequence ID" value="NMU28353.1"/>
    <property type="molecule type" value="Genomic_DNA"/>
</dbReference>
<sequence>HGNVMCYRNLKPQADEAFTLFSNKKPTEHIEVPGLDGLTEDFTKALEALKAITPDVQSVDDLPDEGMQAGFIKQFRILMRLKNQLETFSDFDIETLGISEQEFVDYASKYSDLARDLKKGPAG</sequence>
<name>A0A7Y0X7V5_VIBPH</name>